<dbReference type="InterPro" id="IPR001466">
    <property type="entry name" value="Beta-lactam-related"/>
</dbReference>
<feature type="domain" description="Beta-lactamase-related" evidence="3">
    <location>
        <begin position="43"/>
        <end position="360"/>
    </location>
</feature>
<feature type="signal peptide" evidence="2">
    <location>
        <begin position="1"/>
        <end position="25"/>
    </location>
</feature>
<name>A0ABW5IRC4_9BACT</name>
<gene>
    <name evidence="4" type="ORF">ACFSRY_19225</name>
</gene>
<dbReference type="Gene3D" id="3.40.710.10">
    <property type="entry name" value="DD-peptidase/beta-lactamase superfamily"/>
    <property type="match status" value="1"/>
</dbReference>
<dbReference type="GO" id="GO:0016787">
    <property type="term" value="F:hydrolase activity"/>
    <property type="evidence" value="ECO:0007669"/>
    <property type="project" value="UniProtKB-KW"/>
</dbReference>
<dbReference type="EC" id="3.-.-.-" evidence="4"/>
<dbReference type="PROSITE" id="PS00146">
    <property type="entry name" value="BETA_LACTAMASE_A"/>
    <property type="match status" value="1"/>
</dbReference>
<dbReference type="PANTHER" id="PTHR46825:SF9">
    <property type="entry name" value="BETA-LACTAMASE-RELATED DOMAIN-CONTAINING PROTEIN"/>
    <property type="match status" value="1"/>
</dbReference>
<feature type="transmembrane region" description="Helical" evidence="1">
    <location>
        <begin position="603"/>
        <end position="623"/>
    </location>
</feature>
<feature type="transmembrane region" description="Helical" evidence="1">
    <location>
        <begin position="534"/>
        <end position="556"/>
    </location>
</feature>
<dbReference type="InterPro" id="IPR023650">
    <property type="entry name" value="Beta-lactam_class-A_AS"/>
</dbReference>
<keyword evidence="2" id="KW-0732">Signal</keyword>
<accession>A0ABW5IRC4</accession>
<organism evidence="4 5">
    <name type="scientific">Pontibacter locisalis</name>
    <dbReference type="NCBI Taxonomy" id="1719035"/>
    <lineage>
        <taxon>Bacteria</taxon>
        <taxon>Pseudomonadati</taxon>
        <taxon>Bacteroidota</taxon>
        <taxon>Cytophagia</taxon>
        <taxon>Cytophagales</taxon>
        <taxon>Hymenobacteraceae</taxon>
        <taxon>Pontibacter</taxon>
    </lineage>
</organism>
<dbReference type="Pfam" id="PF00144">
    <property type="entry name" value="Beta-lactamase"/>
    <property type="match status" value="1"/>
</dbReference>
<sequence length="633" mass="69972">MKQFITFHSYCIVLLAIAFTSVTYGQSVTEKQAPKTIEQLRTAILQVLQETGTPAAGIAMVKKEGPVWVEGLGMADIAKGTKADQETMFRIGSTSKIFAALAILKLQEQGKLSLKDKVRDLVPEIEFNNPWETTNPVLVEHLLEHTTGWDDIHLAELIHNDPNISLKEGLDFHPHSRTSKWIPGTRMAYVNSGPAVAAYIVEKISGRTYEDYIEKNFFSPMGMETMTYFLSEDYKQQGATLYKEGGYPQKYWHLITRPSGAINASPKDMAKLLQLFINRGKVNDKQLISDGSVKRMETPSTTSGAKAGLKYGYGLGLYTSDYNGYTYYKHGGSIGAGKSDFSYLPEYGVGYSVQTNSDNVAAIRKIGALIREYQTSQLPKPATAITSSGSGAFTKPVDGYYQQINPIKQLPFKLPPLLAERIWSEGDTIYNQFPAHVGQIVKFVPAEKGLYHNLHTGRPDFVVVNDPLEGEILELAGTESGTVTLGSVPGVLVFGRITVLILWIIFIIRAGVLLPFWAYRYWKGKIPGGANVLIRIWPLLPVVFLAIAAVFLGFGAMEGKVLLAKPSFISIIVMLATIAFFASAVLTVVMAIIYRNKGIRRSVYLPATLLSVLHLLVAFYLLWYGVIGLRTWA</sequence>
<keyword evidence="5" id="KW-1185">Reference proteome</keyword>
<feature type="transmembrane region" description="Helical" evidence="1">
    <location>
        <begin position="500"/>
        <end position="522"/>
    </location>
</feature>
<keyword evidence="1" id="KW-0812">Transmembrane</keyword>
<dbReference type="InterPro" id="IPR012338">
    <property type="entry name" value="Beta-lactam/transpept-like"/>
</dbReference>
<comment type="caution">
    <text evidence="4">The sequence shown here is derived from an EMBL/GenBank/DDBJ whole genome shotgun (WGS) entry which is preliminary data.</text>
</comment>
<reference evidence="5" key="1">
    <citation type="journal article" date="2019" name="Int. J. Syst. Evol. Microbiol.">
        <title>The Global Catalogue of Microorganisms (GCM) 10K type strain sequencing project: providing services to taxonomists for standard genome sequencing and annotation.</title>
        <authorList>
            <consortium name="The Broad Institute Genomics Platform"/>
            <consortium name="The Broad Institute Genome Sequencing Center for Infectious Disease"/>
            <person name="Wu L."/>
            <person name="Ma J."/>
        </authorList>
    </citation>
    <scope>NUCLEOTIDE SEQUENCE [LARGE SCALE GENOMIC DNA]</scope>
    <source>
        <strain evidence="5">KCTC 42498</strain>
    </source>
</reference>
<dbReference type="PANTHER" id="PTHR46825">
    <property type="entry name" value="D-ALANYL-D-ALANINE-CARBOXYPEPTIDASE/ENDOPEPTIDASE AMPH"/>
    <property type="match status" value="1"/>
</dbReference>
<evidence type="ECO:0000313" key="4">
    <source>
        <dbReference type="EMBL" id="MFD2516013.1"/>
    </source>
</evidence>
<keyword evidence="4" id="KW-0378">Hydrolase</keyword>
<evidence type="ECO:0000313" key="5">
    <source>
        <dbReference type="Proteomes" id="UP001597544"/>
    </source>
</evidence>
<keyword evidence="1" id="KW-0472">Membrane</keyword>
<evidence type="ECO:0000259" key="3">
    <source>
        <dbReference type="Pfam" id="PF00144"/>
    </source>
</evidence>
<feature type="transmembrane region" description="Helical" evidence="1">
    <location>
        <begin position="568"/>
        <end position="594"/>
    </location>
</feature>
<proteinExistence type="predicted"/>
<dbReference type="SUPFAM" id="SSF56601">
    <property type="entry name" value="beta-lactamase/transpeptidase-like"/>
    <property type="match status" value="1"/>
</dbReference>
<feature type="chain" id="PRO_5047502603" evidence="2">
    <location>
        <begin position="26"/>
        <end position="633"/>
    </location>
</feature>
<evidence type="ECO:0000256" key="1">
    <source>
        <dbReference type="SAM" id="Phobius"/>
    </source>
</evidence>
<protein>
    <submittedName>
        <fullName evidence="4">Serine hydrolase domain-containing protein</fullName>
        <ecNumber evidence="4">3.-.-.-</ecNumber>
    </submittedName>
</protein>
<evidence type="ECO:0000256" key="2">
    <source>
        <dbReference type="SAM" id="SignalP"/>
    </source>
</evidence>
<keyword evidence="1" id="KW-1133">Transmembrane helix</keyword>
<dbReference type="RefSeq" id="WP_377511979.1">
    <property type="nucleotide sequence ID" value="NZ_JBHULU010000037.1"/>
</dbReference>
<dbReference type="Proteomes" id="UP001597544">
    <property type="component" value="Unassembled WGS sequence"/>
</dbReference>
<dbReference type="EMBL" id="JBHULU010000037">
    <property type="protein sequence ID" value="MFD2516013.1"/>
    <property type="molecule type" value="Genomic_DNA"/>
</dbReference>
<dbReference type="InterPro" id="IPR050491">
    <property type="entry name" value="AmpC-like"/>
</dbReference>